<dbReference type="EC" id="3.1.3.48" evidence="2"/>
<evidence type="ECO:0000256" key="4">
    <source>
        <dbReference type="ARBA" id="ARBA00022801"/>
    </source>
</evidence>
<evidence type="ECO:0000259" key="7">
    <source>
        <dbReference type="PROSITE" id="PS50206"/>
    </source>
</evidence>
<dbReference type="Pfam" id="PF00581">
    <property type="entry name" value="Rhodanese"/>
    <property type="match status" value="1"/>
</dbReference>
<dbReference type="InterPro" id="IPR036873">
    <property type="entry name" value="Rhodanese-like_dom_sf"/>
</dbReference>
<dbReference type="PROSITE" id="PS50206">
    <property type="entry name" value="RHODANESE_3"/>
    <property type="match status" value="1"/>
</dbReference>
<evidence type="ECO:0000313" key="10">
    <source>
        <dbReference type="Proteomes" id="UP001470230"/>
    </source>
</evidence>
<dbReference type="InterPro" id="IPR000751">
    <property type="entry name" value="MPI_Phosphatase"/>
</dbReference>
<feature type="domain" description="Rhodanese" evidence="7">
    <location>
        <begin position="35"/>
        <end position="137"/>
    </location>
</feature>
<reference evidence="9 10" key="1">
    <citation type="submission" date="2024-04" db="EMBL/GenBank/DDBJ databases">
        <title>Tritrichomonas musculus Genome.</title>
        <authorList>
            <person name="Alves-Ferreira E."/>
            <person name="Grigg M."/>
            <person name="Lorenzi H."/>
            <person name="Galac M."/>
        </authorList>
    </citation>
    <scope>NUCLEOTIDE SEQUENCE [LARGE SCALE GENOMIC DNA]</scope>
    <source>
        <strain evidence="9 10">EAF2021</strain>
    </source>
</reference>
<dbReference type="PANTHER" id="PTHR10828">
    <property type="entry name" value="M-PHASE INDUCER PHOSPHATASE DUAL SPECIFICITY PHOSPHATASE CDC25"/>
    <property type="match status" value="1"/>
</dbReference>
<dbReference type="PRINTS" id="PR00716">
    <property type="entry name" value="MPIPHPHTASE"/>
</dbReference>
<accession>A0ABR2GVQ9</accession>
<dbReference type="EMBL" id="JAPFFF010000376">
    <property type="protein sequence ID" value="KAK8834531.1"/>
    <property type="molecule type" value="Genomic_DNA"/>
</dbReference>
<name>A0ABR2GVQ9_9EUKA</name>
<evidence type="ECO:0000256" key="3">
    <source>
        <dbReference type="ARBA" id="ARBA00022618"/>
    </source>
</evidence>
<dbReference type="Gene3D" id="3.40.250.10">
    <property type="entry name" value="Rhodanese-like domain"/>
    <property type="match status" value="1"/>
</dbReference>
<keyword evidence="4" id="KW-0378">Hydrolase</keyword>
<dbReference type="EMBL" id="JAPFFF010000057">
    <property type="protein sequence ID" value="KAK8838009.1"/>
    <property type="molecule type" value="Genomic_DNA"/>
</dbReference>
<evidence type="ECO:0000256" key="1">
    <source>
        <dbReference type="ARBA" id="ARBA00011065"/>
    </source>
</evidence>
<keyword evidence="3" id="KW-0132">Cell division</keyword>
<keyword evidence="10" id="KW-1185">Reference proteome</keyword>
<dbReference type="SUPFAM" id="SSF52821">
    <property type="entry name" value="Rhodanese/Cell cycle control phosphatase"/>
    <property type="match status" value="1"/>
</dbReference>
<keyword evidence="5" id="KW-0904">Protein phosphatase</keyword>
<comment type="caution">
    <text evidence="9">The sequence shown here is derived from an EMBL/GenBank/DDBJ whole genome shotgun (WGS) entry which is preliminary data.</text>
</comment>
<keyword evidence="6" id="KW-0131">Cell cycle</keyword>
<sequence length="151" mass="17954">MNEEPEDPESFTIPHHYEPRITHETFCKLFDDHSRYENFTIVDCRSVPEYEGGHIKGSIQWHPNEKASKVEELHKKIFKPRSIYIFHCEYSEYRGPMAWEKFRRAHVFSSNRSEPLHAFVLEGGFSKFYELHPDYCDGTYVPEKTVARPRA</sequence>
<evidence type="ECO:0000256" key="2">
    <source>
        <dbReference type="ARBA" id="ARBA00013064"/>
    </source>
</evidence>
<gene>
    <name evidence="8" type="ORF">M9Y10_027567</name>
    <name evidence="9" type="ORF">M9Y10_035954</name>
</gene>
<dbReference type="SMART" id="SM00450">
    <property type="entry name" value="RHOD"/>
    <property type="match status" value="1"/>
</dbReference>
<evidence type="ECO:0000256" key="5">
    <source>
        <dbReference type="ARBA" id="ARBA00022912"/>
    </source>
</evidence>
<comment type="similarity">
    <text evidence="1">Belongs to the MPI phosphatase family.</text>
</comment>
<protein>
    <recommendedName>
        <fullName evidence="2">protein-tyrosine-phosphatase</fullName>
        <ecNumber evidence="2">3.1.3.48</ecNumber>
    </recommendedName>
</protein>
<proteinExistence type="inferred from homology"/>
<dbReference type="InterPro" id="IPR001763">
    <property type="entry name" value="Rhodanese-like_dom"/>
</dbReference>
<evidence type="ECO:0000256" key="6">
    <source>
        <dbReference type="ARBA" id="ARBA00023306"/>
    </source>
</evidence>
<evidence type="ECO:0000313" key="9">
    <source>
        <dbReference type="EMBL" id="KAK8838009.1"/>
    </source>
</evidence>
<dbReference type="Proteomes" id="UP001470230">
    <property type="component" value="Unassembled WGS sequence"/>
</dbReference>
<organism evidence="9 10">
    <name type="scientific">Tritrichomonas musculus</name>
    <dbReference type="NCBI Taxonomy" id="1915356"/>
    <lineage>
        <taxon>Eukaryota</taxon>
        <taxon>Metamonada</taxon>
        <taxon>Parabasalia</taxon>
        <taxon>Tritrichomonadida</taxon>
        <taxon>Tritrichomonadidae</taxon>
        <taxon>Tritrichomonas</taxon>
    </lineage>
</organism>
<evidence type="ECO:0000313" key="8">
    <source>
        <dbReference type="EMBL" id="KAK8834531.1"/>
    </source>
</evidence>